<feature type="domain" description="SSD" evidence="7">
    <location>
        <begin position="651"/>
        <end position="768"/>
    </location>
</feature>
<feature type="transmembrane region" description="Helical" evidence="6">
    <location>
        <begin position="257"/>
        <end position="279"/>
    </location>
</feature>
<gene>
    <name evidence="8" type="ORF">H7995_17110</name>
</gene>
<feature type="transmembrane region" description="Helical" evidence="6">
    <location>
        <begin position="365"/>
        <end position="385"/>
    </location>
</feature>
<evidence type="ECO:0000256" key="1">
    <source>
        <dbReference type="ARBA" id="ARBA00004651"/>
    </source>
</evidence>
<evidence type="ECO:0000256" key="3">
    <source>
        <dbReference type="ARBA" id="ARBA00022692"/>
    </source>
</evidence>
<feature type="transmembrane region" description="Helical" evidence="6">
    <location>
        <begin position="231"/>
        <end position="250"/>
    </location>
</feature>
<dbReference type="PANTHER" id="PTHR33406:SF10">
    <property type="entry name" value="SSD DOMAIN-CONTAINING PROTEIN"/>
    <property type="match status" value="1"/>
</dbReference>
<dbReference type="PRINTS" id="PR00702">
    <property type="entry name" value="ACRIFLAVINRP"/>
</dbReference>
<keyword evidence="4 6" id="KW-1133">Transmembrane helix</keyword>
<comment type="caution">
    <text evidence="8">The sequence shown here is derived from an EMBL/GenBank/DDBJ whole genome shotgun (WGS) entry which is preliminary data.</text>
</comment>
<comment type="subcellular location">
    <subcellularLocation>
        <location evidence="1">Cell membrane</location>
        <topology evidence="1">Multi-pass membrane protein</topology>
    </subcellularLocation>
</comment>
<evidence type="ECO:0000256" key="2">
    <source>
        <dbReference type="ARBA" id="ARBA00022475"/>
    </source>
</evidence>
<evidence type="ECO:0000256" key="6">
    <source>
        <dbReference type="SAM" id="Phobius"/>
    </source>
</evidence>
<feature type="transmembrane region" description="Helical" evidence="6">
    <location>
        <begin position="711"/>
        <end position="734"/>
    </location>
</feature>
<sequence length="786" mass="85817">MLTSLVLGLERFFFRHRLATLGVLALVTLVMAGFAAQLRMSAGFDKQLPQQHEFIKTFNQYRDVLFGANRIIVVLHAKHGDIWNKEALTKLNDLTQTLFFMPGIDRRTVTSLWTPNTRAVQITEEGMKAEDVVGGDVTVATLNDQAIAGIRERTLIGGFVGSLVANDYSGAMVLAELADPDPQTGQRLNYLEFSQRLEDEVRAKYGDDQYEVQIIGFAKQMGDIGAGATSVMGFFALAFLLTVLAVYWYTRSWALTFLPLCCSLVSVVWQFGTITLLGFGLDPLAILVPFLVFAIGVSHGVQQVNFISKEVCAGADGMTAARRSFSGLLIPGTLALITAFVGFATLVLVPIPMIRELAITASVGVAYKIVTNLIMLPVLASYFRFDQAYVTRVDRLRRGRDGAMLKLGRIAETRNAAIGAVLCLVLLVAAVWQSQGRHVGHVLPGAPELHIDSRYNKDVESVVSHFGLGLDLFTVAVETPQNSCYQHEVMAYIDRLTWYLANVPGVLSAQSLPVLTKLTASGVNEGNPKWVALPADELSLGEAVRQVPEGLRLYNADCSLLPINLYLADHKASTLKTVVEAVQQYRAEHPMVGVNVRLASGNAGVQAATNEIVESSELPMMLYVYLTIVLLVFLVYRDWRAMVACCLPLTLATFLGYCFMKALDIGLTVATLPVMVLAVGIGVDYAFYIYNRLQLHLAEGLDIASAFKLALREVGVATIFTAITLSIGVATWSFSALKFQADMGLLLTFMFMVNMLMAITLLPAIAVMLDVLIPRRGPVCAPLVAH</sequence>
<dbReference type="InterPro" id="IPR004869">
    <property type="entry name" value="MMPL_dom"/>
</dbReference>
<feature type="transmembrane region" description="Helical" evidence="6">
    <location>
        <begin position="285"/>
        <end position="307"/>
    </location>
</feature>
<keyword evidence="2" id="KW-1003">Cell membrane</keyword>
<feature type="transmembrane region" description="Helical" evidence="6">
    <location>
        <begin position="618"/>
        <end position="636"/>
    </location>
</feature>
<feature type="transmembrane region" description="Helical" evidence="6">
    <location>
        <begin position="328"/>
        <end position="353"/>
    </location>
</feature>
<dbReference type="SUPFAM" id="SSF82866">
    <property type="entry name" value="Multidrug efflux transporter AcrB transmembrane domain"/>
    <property type="match status" value="2"/>
</dbReference>
<dbReference type="Pfam" id="PF03176">
    <property type="entry name" value="MMPL"/>
    <property type="match status" value="2"/>
</dbReference>
<dbReference type="EMBL" id="JACMYG010000018">
    <property type="protein sequence ID" value="MBC2691515.1"/>
    <property type="molecule type" value="Genomic_DNA"/>
</dbReference>
<dbReference type="AlphaFoldDB" id="A0A7X1GFI0"/>
<proteinExistence type="predicted"/>
<dbReference type="Gene3D" id="1.20.1640.10">
    <property type="entry name" value="Multidrug efflux transporter AcrB transmembrane domain"/>
    <property type="match status" value="2"/>
</dbReference>
<evidence type="ECO:0000313" key="9">
    <source>
        <dbReference type="Proteomes" id="UP000526003"/>
    </source>
</evidence>
<evidence type="ECO:0000259" key="7">
    <source>
        <dbReference type="PROSITE" id="PS50156"/>
    </source>
</evidence>
<name>A0A7X1GFI0_9PSED</name>
<keyword evidence="5 6" id="KW-0472">Membrane</keyword>
<reference evidence="8 9" key="1">
    <citation type="submission" date="2020-08" db="EMBL/GenBank/DDBJ databases">
        <title>Pseudomonas sp. nov.</title>
        <authorList>
            <person name="Gieschler S."/>
            <person name="Fiedler G."/>
            <person name="Brinks E."/>
            <person name="Boehnlein C."/>
            <person name="Franz C.M.A.P."/>
            <person name="Kabisch J."/>
        </authorList>
    </citation>
    <scope>NUCLEOTIDE SEQUENCE [LARGE SCALE GENOMIC DNA]</scope>
    <source>
        <strain evidence="8 9">MBT-1</strain>
    </source>
</reference>
<dbReference type="RefSeq" id="WP_166589354.1">
    <property type="nucleotide sequence ID" value="NZ_CP090311.1"/>
</dbReference>
<dbReference type="GO" id="GO:0005886">
    <property type="term" value="C:plasma membrane"/>
    <property type="evidence" value="ECO:0007669"/>
    <property type="project" value="UniProtKB-SubCell"/>
</dbReference>
<feature type="transmembrane region" description="Helical" evidence="6">
    <location>
        <begin position="415"/>
        <end position="432"/>
    </location>
</feature>
<feature type="domain" description="SSD" evidence="7">
    <location>
        <begin position="253"/>
        <end position="382"/>
    </location>
</feature>
<evidence type="ECO:0000313" key="8">
    <source>
        <dbReference type="EMBL" id="MBC2691515.1"/>
    </source>
</evidence>
<dbReference type="PANTHER" id="PTHR33406">
    <property type="entry name" value="MEMBRANE PROTEIN MJ1562-RELATED"/>
    <property type="match status" value="1"/>
</dbReference>
<dbReference type="PROSITE" id="PS50156">
    <property type="entry name" value="SSD"/>
    <property type="match status" value="2"/>
</dbReference>
<dbReference type="InterPro" id="IPR050545">
    <property type="entry name" value="Mycobact_MmpL"/>
</dbReference>
<feature type="transmembrane region" description="Helical" evidence="6">
    <location>
        <begin position="746"/>
        <end position="769"/>
    </location>
</feature>
<keyword evidence="3 6" id="KW-0812">Transmembrane</keyword>
<dbReference type="InterPro" id="IPR001036">
    <property type="entry name" value="Acrflvin-R"/>
</dbReference>
<evidence type="ECO:0000256" key="5">
    <source>
        <dbReference type="ARBA" id="ARBA00023136"/>
    </source>
</evidence>
<dbReference type="GO" id="GO:0022857">
    <property type="term" value="F:transmembrane transporter activity"/>
    <property type="evidence" value="ECO:0007669"/>
    <property type="project" value="InterPro"/>
</dbReference>
<dbReference type="Proteomes" id="UP000526003">
    <property type="component" value="Unassembled WGS sequence"/>
</dbReference>
<feature type="transmembrane region" description="Helical" evidence="6">
    <location>
        <begin position="643"/>
        <end position="663"/>
    </location>
</feature>
<accession>A0A7X1GFI0</accession>
<evidence type="ECO:0000256" key="4">
    <source>
        <dbReference type="ARBA" id="ARBA00022989"/>
    </source>
</evidence>
<feature type="transmembrane region" description="Helical" evidence="6">
    <location>
        <begin position="669"/>
        <end position="690"/>
    </location>
</feature>
<protein>
    <submittedName>
        <fullName evidence="8">RND family transporter</fullName>
    </submittedName>
</protein>
<dbReference type="InterPro" id="IPR000731">
    <property type="entry name" value="SSD"/>
</dbReference>
<organism evidence="8 9">
    <name type="scientific">Pseudomonas kielensis</name>
    <dbReference type="NCBI Taxonomy" id="2762577"/>
    <lineage>
        <taxon>Bacteria</taxon>
        <taxon>Pseudomonadati</taxon>
        <taxon>Pseudomonadota</taxon>
        <taxon>Gammaproteobacteria</taxon>
        <taxon>Pseudomonadales</taxon>
        <taxon>Pseudomonadaceae</taxon>
        <taxon>Pseudomonas</taxon>
    </lineage>
</organism>
<keyword evidence="9" id="KW-1185">Reference proteome</keyword>